<proteinExistence type="predicted"/>
<comment type="caution">
    <text evidence="1">The sequence shown here is derived from an EMBL/GenBank/DDBJ whole genome shotgun (WGS) entry which is preliminary data.</text>
</comment>
<dbReference type="Proteomes" id="UP000054826">
    <property type="component" value="Unassembled WGS sequence"/>
</dbReference>
<dbReference type="EMBL" id="JYDV01000045">
    <property type="protein sequence ID" value="KRZ38518.1"/>
    <property type="molecule type" value="Genomic_DNA"/>
</dbReference>
<evidence type="ECO:0000313" key="1">
    <source>
        <dbReference type="EMBL" id="KRZ38518.1"/>
    </source>
</evidence>
<protein>
    <submittedName>
        <fullName evidence="1">Uncharacterized protein</fullName>
    </submittedName>
</protein>
<organism evidence="1 2">
    <name type="scientific">Trichinella pseudospiralis</name>
    <name type="common">Parasitic roundworm</name>
    <dbReference type="NCBI Taxonomy" id="6337"/>
    <lineage>
        <taxon>Eukaryota</taxon>
        <taxon>Metazoa</taxon>
        <taxon>Ecdysozoa</taxon>
        <taxon>Nematoda</taxon>
        <taxon>Enoplea</taxon>
        <taxon>Dorylaimia</taxon>
        <taxon>Trichinellida</taxon>
        <taxon>Trichinellidae</taxon>
        <taxon>Trichinella</taxon>
    </lineage>
</organism>
<gene>
    <name evidence="1" type="ORF">T4C_1544</name>
</gene>
<accession>A0A0V1JUB9</accession>
<name>A0A0V1JUB9_TRIPS</name>
<dbReference type="AlphaFoldDB" id="A0A0V1JUB9"/>
<reference evidence="1 2" key="1">
    <citation type="submission" date="2015-01" db="EMBL/GenBank/DDBJ databases">
        <title>Evolution of Trichinella species and genotypes.</title>
        <authorList>
            <person name="Korhonen P.K."/>
            <person name="Edoardo P."/>
            <person name="Giuseppe L.R."/>
            <person name="Gasser R.B."/>
        </authorList>
    </citation>
    <scope>NUCLEOTIDE SEQUENCE [LARGE SCALE GENOMIC DNA]</scope>
    <source>
        <strain evidence="1">ISS176</strain>
    </source>
</reference>
<evidence type="ECO:0000313" key="2">
    <source>
        <dbReference type="Proteomes" id="UP000054826"/>
    </source>
</evidence>
<sequence>MRRDKVTKRLTLPGQRCSFVSNNGSSKNLQEILLQLHICKKHFLGCSSSVGPLQN</sequence>